<organism evidence="1 2">
    <name type="scientific">Desulfofundulus australicus DSM 11792</name>
    <dbReference type="NCBI Taxonomy" id="1121425"/>
    <lineage>
        <taxon>Bacteria</taxon>
        <taxon>Bacillati</taxon>
        <taxon>Bacillota</taxon>
        <taxon>Clostridia</taxon>
        <taxon>Eubacteriales</taxon>
        <taxon>Peptococcaceae</taxon>
        <taxon>Desulfofundulus</taxon>
    </lineage>
</organism>
<dbReference type="Proteomes" id="UP000184196">
    <property type="component" value="Unassembled WGS sequence"/>
</dbReference>
<dbReference type="AlphaFoldDB" id="A0A1M5E1U0"/>
<keyword evidence="2" id="KW-1185">Reference proteome</keyword>
<gene>
    <name evidence="1" type="ORF">SAMN02745218_02971</name>
</gene>
<name>A0A1M5E1U0_9FIRM</name>
<dbReference type="EMBL" id="FQUW01000061">
    <property type="protein sequence ID" value="SHF73207.1"/>
    <property type="molecule type" value="Genomic_DNA"/>
</dbReference>
<accession>A0A1M5E1U0</accession>
<protein>
    <submittedName>
        <fullName evidence="1">Uncharacterized protein</fullName>
    </submittedName>
</protein>
<evidence type="ECO:0000313" key="1">
    <source>
        <dbReference type="EMBL" id="SHF73207.1"/>
    </source>
</evidence>
<sequence length="75" mass="8363">MNLHCRYEEYEDQWVDMAVTGPIAGIAELVRKCASLGISGFVITIENDEDEKEVKAIEKAINILNLEFSVVDFAG</sequence>
<evidence type="ECO:0000313" key="2">
    <source>
        <dbReference type="Proteomes" id="UP000184196"/>
    </source>
</evidence>
<proteinExistence type="predicted"/>
<reference evidence="2" key="1">
    <citation type="submission" date="2016-11" db="EMBL/GenBank/DDBJ databases">
        <authorList>
            <person name="Varghese N."/>
            <person name="Submissions S."/>
        </authorList>
    </citation>
    <scope>NUCLEOTIDE SEQUENCE [LARGE SCALE GENOMIC DNA]</scope>
    <source>
        <strain evidence="2">DSM 11792</strain>
    </source>
</reference>